<dbReference type="HAMAP" id="MF_00185">
    <property type="entry name" value="IPP_trans"/>
    <property type="match status" value="1"/>
</dbReference>
<evidence type="ECO:0000256" key="6">
    <source>
        <dbReference type="ARBA" id="ARBA00022741"/>
    </source>
</evidence>
<evidence type="ECO:0000256" key="9">
    <source>
        <dbReference type="ARBA" id="ARBA00049563"/>
    </source>
</evidence>
<comment type="caution">
    <text evidence="14">The sequence shown here is derived from an EMBL/GenBank/DDBJ whole genome shotgun (WGS) entry which is preliminary data.</text>
</comment>
<evidence type="ECO:0000256" key="11">
    <source>
        <dbReference type="RuleBase" id="RU003783"/>
    </source>
</evidence>
<dbReference type="PANTHER" id="PTHR11088">
    <property type="entry name" value="TRNA DIMETHYLALLYLTRANSFERASE"/>
    <property type="match status" value="1"/>
</dbReference>
<dbReference type="EC" id="2.5.1.75" evidence="10"/>
<comment type="subunit">
    <text evidence="10">Monomer.</text>
</comment>
<sequence>MDTLVIVLGPTGVGKTELCLQLAEHLGTPVINADSRQIFAELPIGTAAPSKEQQRCVKHFFVGNHHIQDYYNASMYEEDVLKLLPQIFHSHSHRALLSGGSMMYIDAVCKGIDDIPTVDEHTRTLMKQRLSGEGLPTLVAELKRLDPEHWEIVDKKNPRRVIHALEICHMTGRTYTSFRTNQIKRRPFNIIRIGLDRDREELYERINNRVLKMMEEGLEDEARALYPLRGLNALNTVGYKELFAFFDGSINREEAVRQIQSNSRRYMRKQLTWFKHDEQIRWFHPDNIKEIINYLDCRLQNEINV</sequence>
<keyword evidence="7 10" id="KW-0067">ATP-binding</keyword>
<organism evidence="14 15">
    <name type="scientific">Segatella buccae ATCC 33574</name>
    <dbReference type="NCBI Taxonomy" id="873513"/>
    <lineage>
        <taxon>Bacteria</taxon>
        <taxon>Pseudomonadati</taxon>
        <taxon>Bacteroidota</taxon>
        <taxon>Bacteroidia</taxon>
        <taxon>Bacteroidales</taxon>
        <taxon>Prevotellaceae</taxon>
        <taxon>Segatella</taxon>
    </lineage>
</organism>
<comment type="cofactor">
    <cofactor evidence="1 10">
        <name>Mg(2+)</name>
        <dbReference type="ChEBI" id="CHEBI:18420"/>
    </cofactor>
</comment>
<evidence type="ECO:0000256" key="1">
    <source>
        <dbReference type="ARBA" id="ARBA00001946"/>
    </source>
</evidence>
<reference evidence="14 15" key="1">
    <citation type="submission" date="2010-10" db="EMBL/GenBank/DDBJ databases">
        <authorList>
            <person name="Muzny D."/>
            <person name="Qin X."/>
            <person name="Deng J."/>
            <person name="Jiang H."/>
            <person name="Liu Y."/>
            <person name="Qu J."/>
            <person name="Song X.-Z."/>
            <person name="Zhang L."/>
            <person name="Thornton R."/>
            <person name="Coyle M."/>
            <person name="Francisco L."/>
            <person name="Jackson L."/>
            <person name="Javaid M."/>
            <person name="Korchina V."/>
            <person name="Kovar C."/>
            <person name="Mata R."/>
            <person name="Mathew T."/>
            <person name="Ngo R."/>
            <person name="Nguyen L."/>
            <person name="Nguyen N."/>
            <person name="Okwuonu G."/>
            <person name="Ongeri F."/>
            <person name="Pham C."/>
            <person name="Simmons D."/>
            <person name="Wilczek-Boney K."/>
            <person name="Hale W."/>
            <person name="Jakkamsetti A."/>
            <person name="Pham P."/>
            <person name="Ruth R."/>
            <person name="San Lucas F."/>
            <person name="Warren J."/>
            <person name="Zhang J."/>
            <person name="Zhao Z."/>
            <person name="Zhou C."/>
            <person name="Zhu D."/>
            <person name="Lee S."/>
            <person name="Bess C."/>
            <person name="Blankenburg K."/>
            <person name="Forbes L."/>
            <person name="Fu Q."/>
            <person name="Gubbala S."/>
            <person name="Hirani K."/>
            <person name="Jayaseelan J.C."/>
            <person name="Lara F."/>
            <person name="Munidasa M."/>
            <person name="Palculict T."/>
            <person name="Patil S."/>
            <person name="Pu L.-L."/>
            <person name="Saada N."/>
            <person name="Tang L."/>
            <person name="Weissenberger G."/>
            <person name="Zhu Y."/>
            <person name="Hemphill L."/>
            <person name="Shang Y."/>
            <person name="Youmans B."/>
            <person name="Ayvaz T."/>
            <person name="Ross M."/>
            <person name="Santibanez J."/>
            <person name="Aqrawi P."/>
            <person name="Gross S."/>
            <person name="Joshi V."/>
            <person name="Fowler G."/>
            <person name="Nazareth L."/>
            <person name="Reid J."/>
            <person name="Worley K."/>
            <person name="Petrosino J."/>
            <person name="Highlander S."/>
            <person name="Gibbs R."/>
        </authorList>
    </citation>
    <scope>NUCLEOTIDE SEQUENCE [LARGE SCALE GENOMIC DNA]</scope>
    <source>
        <strain evidence="14 15">ATCC 33574</strain>
    </source>
</reference>
<dbReference type="GO" id="GO:0005524">
    <property type="term" value="F:ATP binding"/>
    <property type="evidence" value="ECO:0007669"/>
    <property type="project" value="UniProtKB-UniRule"/>
</dbReference>
<dbReference type="InterPro" id="IPR039657">
    <property type="entry name" value="Dimethylallyltransferase"/>
</dbReference>
<comment type="similarity">
    <text evidence="3 10 13">Belongs to the IPP transferase family.</text>
</comment>
<keyword evidence="5 10" id="KW-0819">tRNA processing</keyword>
<keyword evidence="4 10" id="KW-0808">Transferase</keyword>
<feature type="region of interest" description="Interaction with substrate tRNA" evidence="10">
    <location>
        <begin position="34"/>
        <end position="37"/>
    </location>
</feature>
<dbReference type="SUPFAM" id="SSF52540">
    <property type="entry name" value="P-loop containing nucleoside triphosphate hydrolases"/>
    <property type="match status" value="2"/>
</dbReference>
<comment type="caution">
    <text evidence="10">Lacks conserved residue(s) required for the propagation of feature annotation.</text>
</comment>
<dbReference type="InterPro" id="IPR027417">
    <property type="entry name" value="P-loop_NTPase"/>
</dbReference>
<evidence type="ECO:0000313" key="15">
    <source>
        <dbReference type="Proteomes" id="UP000003112"/>
    </source>
</evidence>
<keyword evidence="6 10" id="KW-0547">Nucleotide-binding</keyword>
<dbReference type="InterPro" id="IPR018022">
    <property type="entry name" value="IPT"/>
</dbReference>
<evidence type="ECO:0000256" key="4">
    <source>
        <dbReference type="ARBA" id="ARBA00022679"/>
    </source>
</evidence>
<keyword evidence="15" id="KW-1185">Reference proteome</keyword>
<feature type="binding site" evidence="10">
    <location>
        <begin position="9"/>
        <end position="16"/>
    </location>
    <ligand>
        <name>ATP</name>
        <dbReference type="ChEBI" id="CHEBI:30616"/>
    </ligand>
</feature>
<accession>E6K8S9</accession>
<evidence type="ECO:0000256" key="12">
    <source>
        <dbReference type="RuleBase" id="RU003784"/>
    </source>
</evidence>
<dbReference type="AlphaFoldDB" id="E6K8S9"/>
<evidence type="ECO:0000256" key="7">
    <source>
        <dbReference type="ARBA" id="ARBA00022840"/>
    </source>
</evidence>
<evidence type="ECO:0000256" key="8">
    <source>
        <dbReference type="ARBA" id="ARBA00022842"/>
    </source>
</evidence>
<evidence type="ECO:0000256" key="3">
    <source>
        <dbReference type="ARBA" id="ARBA00005842"/>
    </source>
</evidence>
<dbReference type="GeneID" id="93536739"/>
<protein>
    <recommendedName>
        <fullName evidence="10">tRNA dimethylallyltransferase</fullName>
        <ecNumber evidence="10">2.5.1.75</ecNumber>
    </recommendedName>
    <alternativeName>
        <fullName evidence="10">Dimethylallyl diphosphate:tRNA dimethylallyltransferase</fullName>
        <shortName evidence="10">DMAPP:tRNA dimethylallyltransferase</shortName>
        <shortName evidence="10">DMATase</shortName>
    </alternativeName>
    <alternativeName>
        <fullName evidence="10">Isopentenyl-diphosphate:tRNA isopentenyltransferase</fullName>
        <shortName evidence="10">IPP transferase</shortName>
        <shortName evidence="10">IPPT</shortName>
        <shortName evidence="10">IPTase</shortName>
    </alternativeName>
</protein>
<evidence type="ECO:0000256" key="13">
    <source>
        <dbReference type="RuleBase" id="RU003785"/>
    </source>
</evidence>
<dbReference type="eggNOG" id="COG0324">
    <property type="taxonomic scope" value="Bacteria"/>
</dbReference>
<comment type="catalytic activity">
    <reaction evidence="9 10 11">
        <text>adenosine(37) in tRNA + dimethylallyl diphosphate = N(6)-dimethylallyladenosine(37) in tRNA + diphosphate</text>
        <dbReference type="Rhea" id="RHEA:26482"/>
        <dbReference type="Rhea" id="RHEA-COMP:10162"/>
        <dbReference type="Rhea" id="RHEA-COMP:10375"/>
        <dbReference type="ChEBI" id="CHEBI:33019"/>
        <dbReference type="ChEBI" id="CHEBI:57623"/>
        <dbReference type="ChEBI" id="CHEBI:74411"/>
        <dbReference type="ChEBI" id="CHEBI:74415"/>
        <dbReference type="EC" id="2.5.1.75"/>
    </reaction>
</comment>
<dbReference type="PANTHER" id="PTHR11088:SF60">
    <property type="entry name" value="TRNA DIMETHYLALLYLTRANSFERASE"/>
    <property type="match status" value="1"/>
</dbReference>
<evidence type="ECO:0000313" key="14">
    <source>
        <dbReference type="EMBL" id="EFU30054.1"/>
    </source>
</evidence>
<dbReference type="Proteomes" id="UP000003112">
    <property type="component" value="Unassembled WGS sequence"/>
</dbReference>
<feature type="site" description="Interaction with substrate tRNA" evidence="10">
    <location>
        <position position="123"/>
    </location>
</feature>
<dbReference type="NCBIfam" id="TIGR00174">
    <property type="entry name" value="miaA"/>
    <property type="match status" value="1"/>
</dbReference>
<dbReference type="HOGENOM" id="CLU_032616_0_1_10"/>
<gene>
    <name evidence="10 14" type="primary">miaA</name>
    <name evidence="14" type="ORF">HMPREF6485_2015</name>
</gene>
<dbReference type="STRING" id="873513.HMPREF6485_2015"/>
<evidence type="ECO:0000256" key="10">
    <source>
        <dbReference type="HAMAP-Rule" id="MF_00185"/>
    </source>
</evidence>
<feature type="site" description="Interaction with substrate tRNA" evidence="10">
    <location>
        <position position="101"/>
    </location>
</feature>
<dbReference type="GO" id="GO:0052381">
    <property type="term" value="F:tRNA dimethylallyltransferase activity"/>
    <property type="evidence" value="ECO:0007669"/>
    <property type="project" value="UniProtKB-UniRule"/>
</dbReference>
<comment type="function">
    <text evidence="2 10 12">Catalyzes the transfer of a dimethylallyl group onto the adenine at position 37 in tRNAs that read codons beginning with uridine, leading to the formation of N6-(dimethylallyl)adenosine (i(6)A).</text>
</comment>
<dbReference type="RefSeq" id="WP_004346122.1">
    <property type="nucleotide sequence ID" value="NZ_GL586311.1"/>
</dbReference>
<proteinExistence type="inferred from homology"/>
<evidence type="ECO:0000256" key="5">
    <source>
        <dbReference type="ARBA" id="ARBA00022694"/>
    </source>
</evidence>
<dbReference type="Gene3D" id="3.40.50.300">
    <property type="entry name" value="P-loop containing nucleotide triphosphate hydrolases"/>
    <property type="match status" value="1"/>
</dbReference>
<dbReference type="Gene3D" id="1.10.20.140">
    <property type="match status" value="1"/>
</dbReference>
<evidence type="ECO:0000256" key="2">
    <source>
        <dbReference type="ARBA" id="ARBA00003213"/>
    </source>
</evidence>
<feature type="binding site" evidence="10">
    <location>
        <begin position="11"/>
        <end position="16"/>
    </location>
    <ligand>
        <name>substrate</name>
    </ligand>
</feature>
<dbReference type="Pfam" id="PF01715">
    <property type="entry name" value="IPPT"/>
    <property type="match status" value="1"/>
</dbReference>
<dbReference type="GO" id="GO:0006400">
    <property type="term" value="P:tRNA modification"/>
    <property type="evidence" value="ECO:0007669"/>
    <property type="project" value="TreeGrafter"/>
</dbReference>
<name>E6K8S9_9BACT</name>
<keyword evidence="8 10" id="KW-0460">Magnesium</keyword>
<dbReference type="EMBL" id="AEPD01000031">
    <property type="protein sequence ID" value="EFU30054.1"/>
    <property type="molecule type" value="Genomic_DNA"/>
</dbReference>